<name>H5UMW1_9MICO</name>
<reference evidence="3 4" key="1">
    <citation type="submission" date="2012-02" db="EMBL/GenBank/DDBJ databases">
        <title>Whole genome shotgun sequence of Mobilicoccus pelagius NBRC 104925.</title>
        <authorList>
            <person name="Yoshida Y."/>
            <person name="Hosoyama A."/>
            <person name="Tsuchikane K."/>
            <person name="Katsumata H."/>
            <person name="Yamazaki S."/>
            <person name="Fujita N."/>
        </authorList>
    </citation>
    <scope>NUCLEOTIDE SEQUENCE [LARGE SCALE GENOMIC DNA]</scope>
    <source>
        <strain evidence="3 4">NBRC 104925</strain>
    </source>
</reference>
<evidence type="ECO:0000313" key="3">
    <source>
        <dbReference type="EMBL" id="GAB47069.1"/>
    </source>
</evidence>
<organism evidence="3 4">
    <name type="scientific">Mobilicoccus pelagius NBRC 104925</name>
    <dbReference type="NCBI Taxonomy" id="1089455"/>
    <lineage>
        <taxon>Bacteria</taxon>
        <taxon>Bacillati</taxon>
        <taxon>Actinomycetota</taxon>
        <taxon>Actinomycetes</taxon>
        <taxon>Micrococcales</taxon>
        <taxon>Dermatophilaceae</taxon>
        <taxon>Mobilicoccus</taxon>
    </lineage>
</organism>
<keyword evidence="2" id="KW-0812">Transmembrane</keyword>
<feature type="transmembrane region" description="Helical" evidence="2">
    <location>
        <begin position="150"/>
        <end position="171"/>
    </location>
</feature>
<accession>H5UMW1</accession>
<proteinExistence type="predicted"/>
<keyword evidence="4" id="KW-1185">Reference proteome</keyword>
<dbReference type="Proteomes" id="UP000004367">
    <property type="component" value="Unassembled WGS sequence"/>
</dbReference>
<feature type="transmembrane region" description="Helical" evidence="2">
    <location>
        <begin position="37"/>
        <end position="53"/>
    </location>
</feature>
<evidence type="ECO:0000256" key="2">
    <source>
        <dbReference type="SAM" id="Phobius"/>
    </source>
</evidence>
<dbReference type="AlphaFoldDB" id="H5UMW1"/>
<evidence type="ECO:0000313" key="4">
    <source>
        <dbReference type="Proteomes" id="UP000004367"/>
    </source>
</evidence>
<dbReference type="STRING" id="1089455.MOPEL_003_00930"/>
<feature type="transmembrane region" description="Helical" evidence="2">
    <location>
        <begin position="87"/>
        <end position="106"/>
    </location>
</feature>
<protein>
    <recommendedName>
        <fullName evidence="5">O-antigen polymerase family protein</fullName>
    </recommendedName>
</protein>
<keyword evidence="2" id="KW-0472">Membrane</keyword>
<feature type="transmembrane region" description="Helical" evidence="2">
    <location>
        <begin position="213"/>
        <end position="232"/>
    </location>
</feature>
<feature type="transmembrane region" description="Helical" evidence="2">
    <location>
        <begin position="275"/>
        <end position="294"/>
    </location>
</feature>
<dbReference type="eggNOG" id="ENOG5032RGX">
    <property type="taxonomic scope" value="Bacteria"/>
</dbReference>
<feature type="region of interest" description="Disordered" evidence="1">
    <location>
        <begin position="425"/>
        <end position="447"/>
    </location>
</feature>
<comment type="caution">
    <text evidence="3">The sequence shown here is derived from an EMBL/GenBank/DDBJ whole genome shotgun (WGS) entry which is preliminary data.</text>
</comment>
<feature type="transmembrane region" description="Helical" evidence="2">
    <location>
        <begin position="359"/>
        <end position="379"/>
    </location>
</feature>
<feature type="region of interest" description="Disordered" evidence="1">
    <location>
        <begin position="1"/>
        <end position="27"/>
    </location>
</feature>
<evidence type="ECO:0008006" key="5">
    <source>
        <dbReference type="Google" id="ProtNLM"/>
    </source>
</evidence>
<feature type="transmembrane region" description="Helical" evidence="2">
    <location>
        <begin position="112"/>
        <end position="130"/>
    </location>
</feature>
<feature type="transmembrane region" description="Helical" evidence="2">
    <location>
        <begin position="59"/>
        <end position="75"/>
    </location>
</feature>
<dbReference type="EMBL" id="BAFE01000003">
    <property type="protein sequence ID" value="GAB47069.1"/>
    <property type="molecule type" value="Genomic_DNA"/>
</dbReference>
<keyword evidence="2" id="KW-1133">Transmembrane helix</keyword>
<feature type="transmembrane region" description="Helical" evidence="2">
    <location>
        <begin position="238"/>
        <end position="263"/>
    </location>
</feature>
<evidence type="ECO:0000256" key="1">
    <source>
        <dbReference type="SAM" id="MobiDB-lite"/>
    </source>
</evidence>
<sequence>MSSSTAERGLDAAPAPTTLEADPRTVVGPDGRRRDPVRWLLWLFVLNIVLQRISVPNISIPLTVPITVLWCLAAWRAGVLVIERQRLLLWLTAAAASSAVALPQTLFVHRPYISVNSWLFWMTMWFPVVFMMSDRSGETYRRMMRSVTTVGLWLSGLSLTFLLTQLVGIAYRDWLFDILPDSLHVTGFAISYPITYGSPIYKSNGWIMLEPSFMSFTLGVCFMTALLTRAPIWKVVFLFLGLLTTVAGSGFAIIALGVIGMLLTRQGSLLRQYVVPGLLAAIVAIPTAIGQVLLSRVTEVGQSNSSAAMRSFEPYLYLIPRWVAEPWGVWVGYGAGASRQAVEASGTDGLIAPTIGKVFYEYGFFAGALLLALCVVPFMRAHERALSASLLLQFFLLQPPAQPIIVPAFAVVTLWAPAARGYIEAGSPGDTEPPPPPTSWRGLRRRR</sequence>
<gene>
    <name evidence="3" type="ORF">MOPEL_003_00930</name>
</gene>